<proteinExistence type="predicted"/>
<dbReference type="EMBL" id="PEQY01000001">
    <property type="protein sequence ID" value="PIM80628.1"/>
    <property type="molecule type" value="Genomic_DNA"/>
</dbReference>
<evidence type="ECO:0000313" key="1">
    <source>
        <dbReference type="EMBL" id="PIM80628.1"/>
    </source>
</evidence>
<dbReference type="GeneID" id="93328716"/>
<evidence type="ECO:0008006" key="3">
    <source>
        <dbReference type="Google" id="ProtNLM"/>
    </source>
</evidence>
<sequence>MKKILLILFTVVIFIAGSVLAYKKIFYNKKEQEIIQLFNKESLESFSKNKDEILKKLKTLDKEEANEFYKKSRETNDIILEKINREHDNLSAKNFTDEKWDIANKFLNKYDLELFYIENNEVIIGECSDFYYKTFKDYVTEDYKEFLKIISDENMRIDHSINSSMSISLEEVANRIIARENFLEKYPDSKLSEYIHDLCNEYRRDYLYLYPDVVPDYKENLKEYKRFQEKYPNSPTTELIGYYLMELNTDNFEDNDNEALTRIIDEYINKYFYYGYLKEREKGNYFSYDSNKLFEEFKMIKEETSEVLKNSSQEEANKIYKNYLEDNNKILEKINENDYTMLDNTFYIGEGDIDKEKLNKQNKYLDSYGLEVTQIEDGFMLTEKNKFYYNLFKNFVTDDYKEFLKLRSEDIDYFEDSNSFDKYLEIIADKIVAWEKFLEKYPDSKLKRKAQNMSYTYRAGYIFRLTSSETRESLMNGKANDAVKEFNRFIKKYPNSPTTEIIKYYLENYKEEDIDTLISKKLNKNYEGE</sequence>
<gene>
    <name evidence="1" type="ORF">CTM71_09770</name>
</gene>
<organism evidence="1 2">
    <name type="scientific">Fusobacterium pseudoperiodonticum</name>
    <dbReference type="NCBI Taxonomy" id="2663009"/>
    <lineage>
        <taxon>Bacteria</taxon>
        <taxon>Fusobacteriati</taxon>
        <taxon>Fusobacteriota</taxon>
        <taxon>Fusobacteriia</taxon>
        <taxon>Fusobacteriales</taxon>
        <taxon>Fusobacteriaceae</taxon>
        <taxon>Fusobacterium</taxon>
    </lineage>
</organism>
<reference evidence="1 2" key="1">
    <citation type="submission" date="2017-11" db="EMBL/GenBank/DDBJ databases">
        <title>Genome sequencing of Fusobacterium periodonticum KCOM 1259.</title>
        <authorList>
            <person name="Kook J.-K."/>
            <person name="Park S.-N."/>
            <person name="Lim Y.K."/>
        </authorList>
    </citation>
    <scope>NUCLEOTIDE SEQUENCE [LARGE SCALE GENOMIC DNA]</scope>
    <source>
        <strain evidence="1 2">KCOM 1259</strain>
    </source>
</reference>
<evidence type="ECO:0000313" key="2">
    <source>
        <dbReference type="Proteomes" id="UP000229011"/>
    </source>
</evidence>
<accession>A0A2G9EIB1</accession>
<dbReference type="Gene3D" id="1.25.40.10">
    <property type="entry name" value="Tetratricopeptide repeat domain"/>
    <property type="match status" value="1"/>
</dbReference>
<dbReference type="InterPro" id="IPR019734">
    <property type="entry name" value="TPR_rpt"/>
</dbReference>
<dbReference type="InterPro" id="IPR011990">
    <property type="entry name" value="TPR-like_helical_dom_sf"/>
</dbReference>
<comment type="caution">
    <text evidence="1">The sequence shown here is derived from an EMBL/GenBank/DDBJ whole genome shotgun (WGS) entry which is preliminary data.</text>
</comment>
<dbReference type="AlphaFoldDB" id="A0A2G9EIB1"/>
<name>A0A2G9EIB1_9FUSO</name>
<dbReference type="Pfam" id="PF13174">
    <property type="entry name" value="TPR_6"/>
    <property type="match status" value="1"/>
</dbReference>
<dbReference type="Proteomes" id="UP000229011">
    <property type="component" value="Unassembled WGS sequence"/>
</dbReference>
<protein>
    <recommendedName>
        <fullName evidence="3">Tetratricopeptide repeat protein</fullName>
    </recommendedName>
</protein>
<dbReference type="RefSeq" id="WP_099959224.1">
    <property type="nucleotide sequence ID" value="NZ_PEQY01000001.1"/>
</dbReference>